<accession>A0AAE9JRD6</accession>
<evidence type="ECO:0000313" key="5">
    <source>
        <dbReference type="Proteomes" id="UP000829354"/>
    </source>
</evidence>
<evidence type="ECO:0000313" key="2">
    <source>
        <dbReference type="EMBL" id="ULT81790.1"/>
    </source>
</evidence>
<name>A0AAE9JRD6_CAEBR</name>
<sequence length="168" mass="19164">MSRPGTRSSGQGLLQPPDATEGNVTKVVTILLQRLENIGRWKVKKMADELLRDAEKATTKELQNLWYITIDRKNGDPAALVDVGDRRPHSDRQPATPEDLTHAQWFFEAVLSVFQKEINRRQHFFPTSAEFRSQFPTTPRSLSIPELFSIAKEFSPEGYNGGYEFLED</sequence>
<feature type="compositionally biased region" description="Polar residues" evidence="1">
    <location>
        <begin position="1"/>
        <end position="12"/>
    </location>
</feature>
<reference evidence="2 4" key="2">
    <citation type="submission" date="2022-05" db="EMBL/GenBank/DDBJ databases">
        <title>Chromosome-level reference genomes for two strains of Caenorhabditis briggsae: an improved platform for comparative genomics.</title>
        <authorList>
            <person name="Stevens L."/>
            <person name="Andersen E.C."/>
        </authorList>
    </citation>
    <scope>NUCLEOTIDE SEQUENCE [LARGE SCALE GENOMIC DNA]</scope>
    <source>
        <strain evidence="2">QX1410_ONT</strain>
        <tissue evidence="2">Whole-organism</tissue>
    </source>
</reference>
<gene>
    <name evidence="2" type="ORF">L3Y34_011633</name>
    <name evidence="3" type="ORF">L5515_017512</name>
</gene>
<evidence type="ECO:0000313" key="4">
    <source>
        <dbReference type="Proteomes" id="UP000827892"/>
    </source>
</evidence>
<reference evidence="3 5" key="1">
    <citation type="submission" date="2022-04" db="EMBL/GenBank/DDBJ databases">
        <title>Chromosome-level reference genomes for two strains of Caenorhabditis briggsae: an improved platform for comparative genomics.</title>
        <authorList>
            <person name="Stevens L."/>
            <person name="Andersen E."/>
        </authorList>
    </citation>
    <scope>NUCLEOTIDE SEQUENCE [LARGE SCALE GENOMIC DNA]</scope>
    <source>
        <strain evidence="3">VX34</strain>
        <tissue evidence="3">Whole-organism</tissue>
    </source>
</reference>
<feature type="region of interest" description="Disordered" evidence="1">
    <location>
        <begin position="1"/>
        <end position="20"/>
    </location>
</feature>
<dbReference type="EMBL" id="CP090896">
    <property type="protein sequence ID" value="ULT81790.1"/>
    <property type="molecule type" value="Genomic_DNA"/>
</dbReference>
<organism evidence="3 5">
    <name type="scientific">Caenorhabditis briggsae</name>
    <dbReference type="NCBI Taxonomy" id="6238"/>
    <lineage>
        <taxon>Eukaryota</taxon>
        <taxon>Metazoa</taxon>
        <taxon>Ecdysozoa</taxon>
        <taxon>Nematoda</taxon>
        <taxon>Chromadorea</taxon>
        <taxon>Rhabditida</taxon>
        <taxon>Rhabditina</taxon>
        <taxon>Rhabditomorpha</taxon>
        <taxon>Rhabditoidea</taxon>
        <taxon>Rhabditidae</taxon>
        <taxon>Peloderinae</taxon>
        <taxon>Caenorhabditis</taxon>
    </lineage>
</organism>
<evidence type="ECO:0000313" key="3">
    <source>
        <dbReference type="EMBL" id="UMM41096.1"/>
    </source>
</evidence>
<dbReference type="EMBL" id="CP092625">
    <property type="protein sequence ID" value="UMM41096.1"/>
    <property type="molecule type" value="Genomic_DNA"/>
</dbReference>
<dbReference type="Proteomes" id="UP000829354">
    <property type="component" value="Chromosome X"/>
</dbReference>
<keyword evidence="5" id="KW-1185">Reference proteome</keyword>
<proteinExistence type="predicted"/>
<protein>
    <submittedName>
        <fullName evidence="3">Uncharacterized protein</fullName>
    </submittedName>
</protein>
<dbReference type="AlphaFoldDB" id="A0AAE9JRD6"/>
<dbReference type="Proteomes" id="UP000827892">
    <property type="component" value="Chromosome X"/>
</dbReference>
<evidence type="ECO:0000256" key="1">
    <source>
        <dbReference type="SAM" id="MobiDB-lite"/>
    </source>
</evidence>